<dbReference type="Proteomes" id="UP000054995">
    <property type="component" value="Unassembled WGS sequence"/>
</dbReference>
<dbReference type="EMBL" id="JYDT01000044">
    <property type="protein sequence ID" value="KRY88213.1"/>
    <property type="molecule type" value="Genomic_DNA"/>
</dbReference>
<name>A0A0V1FQN3_TRIPS</name>
<protein>
    <submittedName>
        <fullName evidence="1">Uncharacterized protein</fullName>
    </submittedName>
</protein>
<reference evidence="1 2" key="1">
    <citation type="submission" date="2015-01" db="EMBL/GenBank/DDBJ databases">
        <title>Evolution of Trichinella species and genotypes.</title>
        <authorList>
            <person name="Korhonen P.K."/>
            <person name="Edoardo P."/>
            <person name="Giuseppe L.R."/>
            <person name="Gasser R.B."/>
        </authorList>
    </citation>
    <scope>NUCLEOTIDE SEQUENCE [LARGE SCALE GENOMIC DNA]</scope>
    <source>
        <strain evidence="1">ISS470</strain>
    </source>
</reference>
<gene>
    <name evidence="1" type="ORF">T4D_468</name>
</gene>
<accession>A0A0V1FQN3</accession>
<keyword evidence="2" id="KW-1185">Reference proteome</keyword>
<evidence type="ECO:0000313" key="2">
    <source>
        <dbReference type="Proteomes" id="UP000054995"/>
    </source>
</evidence>
<comment type="caution">
    <text evidence="1">The sequence shown here is derived from an EMBL/GenBank/DDBJ whole genome shotgun (WGS) entry which is preliminary data.</text>
</comment>
<sequence length="75" mass="8826">MNCCCVVKSGVDKLIMQSIMKNYQKEQKEALLELNELGTEMHASMYAWEFKFVMTYCNMQECINAMNSCYNYNNK</sequence>
<proteinExistence type="predicted"/>
<evidence type="ECO:0000313" key="1">
    <source>
        <dbReference type="EMBL" id="KRY88213.1"/>
    </source>
</evidence>
<organism evidence="1 2">
    <name type="scientific">Trichinella pseudospiralis</name>
    <name type="common">Parasitic roundworm</name>
    <dbReference type="NCBI Taxonomy" id="6337"/>
    <lineage>
        <taxon>Eukaryota</taxon>
        <taxon>Metazoa</taxon>
        <taxon>Ecdysozoa</taxon>
        <taxon>Nematoda</taxon>
        <taxon>Enoplea</taxon>
        <taxon>Dorylaimia</taxon>
        <taxon>Trichinellida</taxon>
        <taxon>Trichinellidae</taxon>
        <taxon>Trichinella</taxon>
    </lineage>
</organism>
<dbReference type="AlphaFoldDB" id="A0A0V1FQN3"/>